<dbReference type="PROSITE" id="PS51296">
    <property type="entry name" value="RIESKE"/>
    <property type="match status" value="1"/>
</dbReference>
<dbReference type="SUPFAM" id="SSF55961">
    <property type="entry name" value="Bet v1-like"/>
    <property type="match status" value="1"/>
</dbReference>
<keyword evidence="2" id="KW-0479">Metal-binding</keyword>
<evidence type="ECO:0000256" key="4">
    <source>
        <dbReference type="ARBA" id="ARBA00023004"/>
    </source>
</evidence>
<evidence type="ECO:0000256" key="1">
    <source>
        <dbReference type="ARBA" id="ARBA00022714"/>
    </source>
</evidence>
<feature type="region of interest" description="Disordered" evidence="6">
    <location>
        <begin position="329"/>
        <end position="351"/>
    </location>
</feature>
<keyword evidence="1" id="KW-0001">2Fe-2S</keyword>
<dbReference type="PANTHER" id="PTHR21266">
    <property type="entry name" value="IRON-SULFUR DOMAIN CONTAINING PROTEIN"/>
    <property type="match status" value="1"/>
</dbReference>
<dbReference type="Pfam" id="PF00355">
    <property type="entry name" value="Rieske"/>
    <property type="match status" value="1"/>
</dbReference>
<proteinExistence type="predicted"/>
<dbReference type="PROSITE" id="PS00570">
    <property type="entry name" value="RING_HYDROXYL_ALPHA"/>
    <property type="match status" value="1"/>
</dbReference>
<keyword evidence="8" id="KW-0223">Dioxygenase</keyword>
<comment type="caution">
    <text evidence="8">The sequence shown here is derived from an EMBL/GenBank/DDBJ whole genome shotgun (WGS) entry which is preliminary data.</text>
</comment>
<evidence type="ECO:0000256" key="6">
    <source>
        <dbReference type="SAM" id="MobiDB-lite"/>
    </source>
</evidence>
<feature type="compositionally biased region" description="Polar residues" evidence="6">
    <location>
        <begin position="334"/>
        <end position="351"/>
    </location>
</feature>
<sequence length="351" mass="39948">MIYSGKWDRDGLDYKALRNQWHVVAREDEVGADTPLAVRLLGEDLVLWRGPTGINAWKDYCGHRGAKLSLGCVRNGEIECPYHGWRYSDAGRCVKVPAHPNQEPPAQRLVAVYHATVRYGLVWVSLGRPESDVPVFPEWDNPAFRKVFAGPYRYRANALRSVENFLDASHFPFVHANLNGDPDNPDPIDDYEVFKDPQGLRTSEITVFQPYGDHRGIPVTAHYTYHVFQPTTAYFTKKTGVTERFCTFLNATPADEDETVLYLIVAINFGADLTEAQILDRQDRVFEQDRRIVESQRPYRLPLDLREEMHVRSDRLAVEYRRWLKSLGEAASAAGSTPSAENEPSRSTSYA</sequence>
<dbReference type="OrthoDB" id="9769355at2"/>
<evidence type="ECO:0000313" key="8">
    <source>
        <dbReference type="EMBL" id="PCE25340.1"/>
    </source>
</evidence>
<name>A0A2A4EY41_9BURK</name>
<evidence type="ECO:0000256" key="5">
    <source>
        <dbReference type="ARBA" id="ARBA00023014"/>
    </source>
</evidence>
<dbReference type="PANTHER" id="PTHR21266:SF60">
    <property type="entry name" value="3-KETOSTEROID-9-ALPHA-MONOOXYGENASE, OXYGENASE COMPONENT"/>
    <property type="match status" value="1"/>
</dbReference>
<reference evidence="8 9" key="1">
    <citation type="submission" date="2017-01" db="EMBL/GenBank/DDBJ databases">
        <title>Whole-Genome Shotgun Sequencing of Two beta-Proteobacterial Species in Search of the Bulgecin Biosynthetic Cluster.</title>
        <authorList>
            <person name="Horsman M.E."/>
            <person name="Marous D.R."/>
            <person name="Li R."/>
            <person name="Oliver R.A."/>
            <person name="Byun B."/>
            <person name="Emrich S.J."/>
            <person name="Boggess B."/>
            <person name="Townsend C.A."/>
            <person name="Mobashery S."/>
        </authorList>
    </citation>
    <scope>NUCLEOTIDE SEQUENCE [LARGE SCALE GENOMIC DNA]</scope>
    <source>
        <strain evidence="8 9">ATCC 31363</strain>
    </source>
</reference>
<evidence type="ECO:0000256" key="3">
    <source>
        <dbReference type="ARBA" id="ARBA00023002"/>
    </source>
</evidence>
<accession>A0A2A4EY41</accession>
<dbReference type="GO" id="GO:0051213">
    <property type="term" value="F:dioxygenase activity"/>
    <property type="evidence" value="ECO:0007669"/>
    <property type="project" value="UniProtKB-KW"/>
</dbReference>
<dbReference type="Proteomes" id="UP000218022">
    <property type="component" value="Unassembled WGS sequence"/>
</dbReference>
<protein>
    <submittedName>
        <fullName evidence="8">Aromatic-ring-hydroxylating dioxygenase subunit alpha</fullName>
    </submittedName>
</protein>
<dbReference type="InterPro" id="IPR044043">
    <property type="entry name" value="VanA_C_cat"/>
</dbReference>
<dbReference type="AlphaFoldDB" id="A0A2A4EY41"/>
<dbReference type="GO" id="GO:0005506">
    <property type="term" value="F:iron ion binding"/>
    <property type="evidence" value="ECO:0007669"/>
    <property type="project" value="InterPro"/>
</dbReference>
<dbReference type="CDD" id="cd03469">
    <property type="entry name" value="Rieske_RO_Alpha_N"/>
    <property type="match status" value="1"/>
</dbReference>
<dbReference type="EMBL" id="MTZV01000004">
    <property type="protein sequence ID" value="PCE25340.1"/>
    <property type="molecule type" value="Genomic_DNA"/>
</dbReference>
<organism evidence="8 9">
    <name type="scientific">Paraburkholderia acidicola</name>
    <dbReference type="NCBI Taxonomy" id="1912599"/>
    <lineage>
        <taxon>Bacteria</taxon>
        <taxon>Pseudomonadati</taxon>
        <taxon>Pseudomonadota</taxon>
        <taxon>Betaproteobacteria</taxon>
        <taxon>Burkholderiales</taxon>
        <taxon>Burkholderiaceae</taxon>
        <taxon>Paraburkholderia</taxon>
    </lineage>
</organism>
<dbReference type="InterPro" id="IPR015881">
    <property type="entry name" value="ARHD_Rieske_2Fe_2S"/>
</dbReference>
<dbReference type="Gene3D" id="2.102.10.10">
    <property type="entry name" value="Rieske [2Fe-2S] iron-sulphur domain"/>
    <property type="match status" value="1"/>
</dbReference>
<dbReference type="InterPro" id="IPR017941">
    <property type="entry name" value="Rieske_2Fe-2S"/>
</dbReference>
<dbReference type="InterPro" id="IPR050584">
    <property type="entry name" value="Cholesterol_7-desaturase"/>
</dbReference>
<feature type="domain" description="Rieske" evidence="7">
    <location>
        <begin position="21"/>
        <end position="124"/>
    </location>
</feature>
<dbReference type="SUPFAM" id="SSF50022">
    <property type="entry name" value="ISP domain"/>
    <property type="match status" value="1"/>
</dbReference>
<evidence type="ECO:0000313" key="9">
    <source>
        <dbReference type="Proteomes" id="UP000218022"/>
    </source>
</evidence>
<dbReference type="InterPro" id="IPR036922">
    <property type="entry name" value="Rieske_2Fe-2S_sf"/>
</dbReference>
<keyword evidence="4" id="KW-0408">Iron</keyword>
<dbReference type="GO" id="GO:0051537">
    <property type="term" value="F:2 iron, 2 sulfur cluster binding"/>
    <property type="evidence" value="ECO:0007669"/>
    <property type="project" value="UniProtKB-KW"/>
</dbReference>
<gene>
    <name evidence="8" type="ORF">BWP39_12505</name>
</gene>
<dbReference type="Gene3D" id="3.90.380.10">
    <property type="entry name" value="Naphthalene 1,2-dioxygenase Alpha Subunit, Chain A, domain 1"/>
    <property type="match status" value="1"/>
</dbReference>
<dbReference type="RefSeq" id="WP_096720565.1">
    <property type="nucleotide sequence ID" value="NZ_MTZV01000004.1"/>
</dbReference>
<keyword evidence="3" id="KW-0560">Oxidoreductase</keyword>
<evidence type="ECO:0000256" key="2">
    <source>
        <dbReference type="ARBA" id="ARBA00022723"/>
    </source>
</evidence>
<evidence type="ECO:0000259" key="7">
    <source>
        <dbReference type="PROSITE" id="PS51296"/>
    </source>
</evidence>
<keyword evidence="5" id="KW-0411">Iron-sulfur</keyword>
<dbReference type="Pfam" id="PF19112">
    <property type="entry name" value="VanA_C"/>
    <property type="match status" value="1"/>
</dbReference>